<dbReference type="SUPFAM" id="SSF56529">
    <property type="entry name" value="FAH"/>
    <property type="match status" value="1"/>
</dbReference>
<organism evidence="5 6">
    <name type="scientific">Paraburkholderia bryophila</name>
    <dbReference type="NCBI Taxonomy" id="420952"/>
    <lineage>
        <taxon>Bacteria</taxon>
        <taxon>Pseudomonadati</taxon>
        <taxon>Pseudomonadota</taxon>
        <taxon>Betaproteobacteria</taxon>
        <taxon>Burkholderiales</taxon>
        <taxon>Burkholderiaceae</taxon>
        <taxon>Paraburkholderia</taxon>
    </lineage>
</organism>
<name>A0A329BTA5_9BURK</name>
<reference evidence="5 6" key="1">
    <citation type="submission" date="2018-06" db="EMBL/GenBank/DDBJ databases">
        <title>Genomic Encyclopedia of Type Strains, Phase III (KMG-III): the genomes of soil and plant-associated and newly described type strains.</title>
        <authorList>
            <person name="Whitman W."/>
        </authorList>
    </citation>
    <scope>NUCLEOTIDE SEQUENCE [LARGE SCALE GENOMIC DNA]</scope>
    <source>
        <strain evidence="5 6">LMG 23644</strain>
    </source>
</reference>
<dbReference type="Pfam" id="PF01557">
    <property type="entry name" value="FAA_hydrolase"/>
    <property type="match status" value="1"/>
</dbReference>
<dbReference type="GO" id="GO:0044281">
    <property type="term" value="P:small molecule metabolic process"/>
    <property type="evidence" value="ECO:0007669"/>
    <property type="project" value="UniProtKB-ARBA"/>
</dbReference>
<protein>
    <submittedName>
        <fullName evidence="5">5-carboxy-2-oxohept-3-enedioate decarboxylase HpaG1 subunit</fullName>
    </submittedName>
</protein>
<dbReference type="Proteomes" id="UP000248918">
    <property type="component" value="Unassembled WGS sequence"/>
</dbReference>
<dbReference type="InterPro" id="IPR036663">
    <property type="entry name" value="Fumarylacetoacetase_C_sf"/>
</dbReference>
<dbReference type="GO" id="GO:0046872">
    <property type="term" value="F:metal ion binding"/>
    <property type="evidence" value="ECO:0007669"/>
    <property type="project" value="UniProtKB-KW"/>
</dbReference>
<evidence type="ECO:0000256" key="2">
    <source>
        <dbReference type="ARBA" id="ARBA00010211"/>
    </source>
</evidence>
<dbReference type="PANTHER" id="PTHR42796:SF4">
    <property type="entry name" value="FUMARYLACETOACETATE HYDROLASE DOMAIN-CONTAINING PROTEIN 2A"/>
    <property type="match status" value="1"/>
</dbReference>
<feature type="domain" description="Fumarylacetoacetase-like C-terminal" evidence="4">
    <location>
        <begin position="64"/>
        <end position="264"/>
    </location>
</feature>
<evidence type="ECO:0000313" key="6">
    <source>
        <dbReference type="Proteomes" id="UP000248918"/>
    </source>
</evidence>
<dbReference type="AlphaFoldDB" id="A0A329BTA5"/>
<dbReference type="GO" id="GO:0003824">
    <property type="term" value="F:catalytic activity"/>
    <property type="evidence" value="ECO:0007669"/>
    <property type="project" value="InterPro"/>
</dbReference>
<proteinExistence type="inferred from homology"/>
<evidence type="ECO:0000259" key="4">
    <source>
        <dbReference type="Pfam" id="PF01557"/>
    </source>
</evidence>
<evidence type="ECO:0000256" key="1">
    <source>
        <dbReference type="ARBA" id="ARBA00001946"/>
    </source>
</evidence>
<sequence>MDHIKRDTTNMLVFLPRDSQTMFALADHLLHPEGDALPRDVDAASAAALLGRGVACRAPVSGAVYGTLLNDRAALAALGDAMLAAPYKAPPQAPVLYLKPRNTFAGHRAQVVVPDNALGVEVGASLGIVIGRTATRVRAQNALEYVAGYTLVGDLSVPHASVYRPSVRFRARDGFCVIGPALVAAHHVAAPDRLDIAVSLNGAEPFTANTASSVRNVAQLLADVTDFMTLGAGDVIMLGVPYGSPVAHVGDIATLSIGALPPLTMSFIAAPDAAAGATVQAGEPS</sequence>
<dbReference type="InterPro" id="IPR011234">
    <property type="entry name" value="Fumarylacetoacetase-like_C"/>
</dbReference>
<dbReference type="Gene3D" id="3.90.850.10">
    <property type="entry name" value="Fumarylacetoacetase-like, C-terminal domain"/>
    <property type="match status" value="1"/>
</dbReference>
<dbReference type="STRING" id="1169143.GCA_000383275_03245"/>
<evidence type="ECO:0000256" key="3">
    <source>
        <dbReference type="ARBA" id="ARBA00022723"/>
    </source>
</evidence>
<comment type="caution">
    <text evidence="5">The sequence shown here is derived from an EMBL/GenBank/DDBJ whole genome shotgun (WGS) entry which is preliminary data.</text>
</comment>
<dbReference type="InterPro" id="IPR051121">
    <property type="entry name" value="FAH"/>
</dbReference>
<comment type="cofactor">
    <cofactor evidence="1">
        <name>Mg(2+)</name>
        <dbReference type="ChEBI" id="CHEBI:18420"/>
    </cofactor>
</comment>
<gene>
    <name evidence="5" type="ORF">BX591_11542</name>
</gene>
<keyword evidence="3" id="KW-0479">Metal-binding</keyword>
<comment type="similarity">
    <text evidence="2">Belongs to the FAH family.</text>
</comment>
<dbReference type="PANTHER" id="PTHR42796">
    <property type="entry name" value="FUMARYLACETOACETATE HYDROLASE DOMAIN-CONTAINING PROTEIN 2A-RELATED"/>
    <property type="match status" value="1"/>
</dbReference>
<evidence type="ECO:0000313" key="5">
    <source>
        <dbReference type="EMBL" id="RAS25796.1"/>
    </source>
</evidence>
<dbReference type="EMBL" id="QLTK01000015">
    <property type="protein sequence ID" value="RAS25796.1"/>
    <property type="molecule type" value="Genomic_DNA"/>
</dbReference>
<accession>A0A329BTA5</accession>